<comment type="caution">
    <text evidence="2">The sequence shown here is derived from an EMBL/GenBank/DDBJ whole genome shotgun (WGS) entry which is preliminary data.</text>
</comment>
<dbReference type="EMBL" id="JWZX01003112">
    <property type="protein sequence ID" value="KOO24240.1"/>
    <property type="molecule type" value="Genomic_DNA"/>
</dbReference>
<dbReference type="PANTHER" id="PTHR46581">
    <property type="entry name" value="ARABINOSYLTRANSFERASE RRA3"/>
    <property type="match status" value="1"/>
</dbReference>
<accession>A0A0M0JCM9</accession>
<dbReference type="AlphaFoldDB" id="A0A0M0JCM9"/>
<protein>
    <submittedName>
        <fullName evidence="2">Glycosyltransferase family 77 protein</fullName>
    </submittedName>
</protein>
<name>A0A0M0JCM9_9EUKA</name>
<evidence type="ECO:0000313" key="2">
    <source>
        <dbReference type="EMBL" id="KOO24240.1"/>
    </source>
</evidence>
<dbReference type="OrthoDB" id="1719163at2759"/>
<dbReference type="InterPro" id="IPR005069">
    <property type="entry name" value="Nucl-diP-sugar_transferase"/>
</dbReference>
<evidence type="ECO:0000259" key="1">
    <source>
        <dbReference type="Pfam" id="PF03407"/>
    </source>
</evidence>
<keyword evidence="2" id="KW-0808">Transferase</keyword>
<dbReference type="InterPro" id="IPR044290">
    <property type="entry name" value="RRA1/2/3"/>
</dbReference>
<dbReference type="PANTHER" id="PTHR46581:SF3">
    <property type="entry name" value="ARABINOSYLTRANSFERASE RRA3"/>
    <property type="match status" value="1"/>
</dbReference>
<dbReference type="Pfam" id="PF03407">
    <property type="entry name" value="Nucleotid_trans"/>
    <property type="match status" value="1"/>
</dbReference>
<dbReference type="GO" id="GO:0016757">
    <property type="term" value="F:glycosyltransferase activity"/>
    <property type="evidence" value="ECO:0007669"/>
    <property type="project" value="InterPro"/>
</dbReference>
<feature type="domain" description="Nucleotide-diphospho-sugar transferase" evidence="1">
    <location>
        <begin position="2"/>
        <end position="79"/>
    </location>
</feature>
<evidence type="ECO:0000313" key="3">
    <source>
        <dbReference type="Proteomes" id="UP000037460"/>
    </source>
</evidence>
<gene>
    <name evidence="2" type="ORF">Ctob_001248</name>
</gene>
<dbReference type="Proteomes" id="UP000037460">
    <property type="component" value="Unassembled WGS sequence"/>
</dbReference>
<proteinExistence type="predicted"/>
<keyword evidence="3" id="KW-1185">Reference proteome</keyword>
<reference evidence="3" key="1">
    <citation type="journal article" date="2015" name="PLoS Genet.">
        <title>Genome Sequence and Transcriptome Analyses of Chrysochromulina tobin: Metabolic Tools for Enhanced Algal Fitness in the Prominent Order Prymnesiales (Haptophyceae).</title>
        <authorList>
            <person name="Hovde B.T."/>
            <person name="Deodato C.R."/>
            <person name="Hunsperger H.M."/>
            <person name="Ryken S.A."/>
            <person name="Yost W."/>
            <person name="Jha R.K."/>
            <person name="Patterson J."/>
            <person name="Monnat R.J. Jr."/>
            <person name="Barlow S.B."/>
            <person name="Starkenburg S.R."/>
            <person name="Cattolico R.A."/>
        </authorList>
    </citation>
    <scope>NUCLEOTIDE SEQUENCE</scope>
    <source>
        <strain evidence="3">CCMP291</strain>
    </source>
</reference>
<sequence length="230" mass="25374">MARLKRRMETEDVWDQTAYNEEMWYAALPGVQSHGVSVRVMNYFCNMNSKTLFRFMLDDATLMARHRPVSIHINYHPEKLPRMEDVFQHFYGAADDVDLGAGLGLPTKRNASGGLYAWHWGVGLKAGKACREASRTPGASGSSLAERIQAAGGKAVWSGIKGLQFLSGGTLKTPWGIGQWGRVRSMPGDVLFADFIGQQHVVRLSPAGWPTLVSTRCADFENVTVTVEQG</sequence>
<organism evidence="2 3">
    <name type="scientific">Chrysochromulina tobinii</name>
    <dbReference type="NCBI Taxonomy" id="1460289"/>
    <lineage>
        <taxon>Eukaryota</taxon>
        <taxon>Haptista</taxon>
        <taxon>Haptophyta</taxon>
        <taxon>Prymnesiophyceae</taxon>
        <taxon>Prymnesiales</taxon>
        <taxon>Chrysochromulinaceae</taxon>
        <taxon>Chrysochromulina</taxon>
    </lineage>
</organism>